<feature type="domain" description="HTH araC/xylS-type" evidence="3">
    <location>
        <begin position="223"/>
        <end position="323"/>
    </location>
</feature>
<dbReference type="PANTHER" id="PTHR47893">
    <property type="entry name" value="REGULATORY PROTEIN PCHR"/>
    <property type="match status" value="1"/>
</dbReference>
<keyword evidence="2" id="KW-0804">Transcription</keyword>
<dbReference type="Gene3D" id="1.10.10.60">
    <property type="entry name" value="Homeodomain-like"/>
    <property type="match status" value="1"/>
</dbReference>
<dbReference type="Proteomes" id="UP000887320">
    <property type="component" value="Unassembled WGS sequence"/>
</dbReference>
<dbReference type="InterPro" id="IPR053142">
    <property type="entry name" value="PchR_regulatory_protein"/>
</dbReference>
<dbReference type="Pfam" id="PF12833">
    <property type="entry name" value="HTH_18"/>
    <property type="match status" value="1"/>
</dbReference>
<dbReference type="InterPro" id="IPR018060">
    <property type="entry name" value="HTH_AraC"/>
</dbReference>
<comment type="caution">
    <text evidence="4">The sequence shown here is derived from an EMBL/GenBank/DDBJ whole genome shotgun (WGS) entry which is preliminary data.</text>
</comment>
<name>A0A8X8KGB9_ACIGI</name>
<protein>
    <submittedName>
        <fullName evidence="4">AraC family transcriptional regulator</fullName>
    </submittedName>
</protein>
<evidence type="ECO:0000313" key="4">
    <source>
        <dbReference type="EMBL" id="MCF0263907.1"/>
    </source>
</evidence>
<dbReference type="SMART" id="SM00342">
    <property type="entry name" value="HTH_ARAC"/>
    <property type="match status" value="1"/>
</dbReference>
<sequence length="333" mass="38878">MEQFFKLDYLNELLLFKSDDYQTIKDQVSYYLSPHRFEVEVREPLNTRLNGFRFGNCALYDLKYSAPVMITIDEVSDFYLFRLTLEGQCKVGIEDQQVLQSVGIMSITHPHTQQQIQTNQHCRNIILKLAQHDVETQLFKMLGHTSHEPVIFDMSLSCTEEGIDSIIETLNYLCHAYYHIQNWSFISASFTQYLIELILLKIPNNYSDQLNLQRQHILPGYLKKAQKYIHNHLEQPISLADLSQCCEVSIRTLQKGFSQYLQQTPVEYIRDQRLERVHLALQHAQTNETVTDIVLRHGFQSLGHFSTLYKKRFGCLPSKTLKMSPVQMSTMLS</sequence>
<dbReference type="PROSITE" id="PS01124">
    <property type="entry name" value="HTH_ARAC_FAMILY_2"/>
    <property type="match status" value="1"/>
</dbReference>
<dbReference type="EMBL" id="JAHWXT010000001">
    <property type="protein sequence ID" value="MCF0263907.1"/>
    <property type="molecule type" value="Genomic_DNA"/>
</dbReference>
<evidence type="ECO:0000256" key="1">
    <source>
        <dbReference type="ARBA" id="ARBA00023015"/>
    </source>
</evidence>
<dbReference type="SUPFAM" id="SSF46689">
    <property type="entry name" value="Homeodomain-like"/>
    <property type="match status" value="2"/>
</dbReference>
<dbReference type="AlphaFoldDB" id="A0A8X8KGB9"/>
<evidence type="ECO:0000259" key="3">
    <source>
        <dbReference type="PROSITE" id="PS01124"/>
    </source>
</evidence>
<organism evidence="4 5">
    <name type="scientific">Acinetobacter guillouiae</name>
    <name type="common">Acinetobacter genomosp. 11</name>
    <dbReference type="NCBI Taxonomy" id="106649"/>
    <lineage>
        <taxon>Bacteria</taxon>
        <taxon>Pseudomonadati</taxon>
        <taxon>Pseudomonadota</taxon>
        <taxon>Gammaproteobacteria</taxon>
        <taxon>Moraxellales</taxon>
        <taxon>Moraxellaceae</taxon>
        <taxon>Acinetobacter</taxon>
    </lineage>
</organism>
<dbReference type="Pfam" id="PF14525">
    <property type="entry name" value="AraC_binding_2"/>
    <property type="match status" value="1"/>
</dbReference>
<keyword evidence="1" id="KW-0805">Transcription regulation</keyword>
<reference evidence="4" key="1">
    <citation type="submission" date="2021-07" db="EMBL/GenBank/DDBJ databases">
        <authorList>
            <person name="Fernandez M."/>
            <person name="Pereira P."/>
            <person name="Torres Tejerizo G.A."/>
            <person name="Gonzalez P."/>
            <person name="Agostini E."/>
        </authorList>
    </citation>
    <scope>NUCLEOTIDE SEQUENCE</scope>
    <source>
        <strain evidence="4">SFC 500-1A</strain>
    </source>
</reference>
<dbReference type="GO" id="GO:0043565">
    <property type="term" value="F:sequence-specific DNA binding"/>
    <property type="evidence" value="ECO:0007669"/>
    <property type="project" value="InterPro"/>
</dbReference>
<proteinExistence type="predicted"/>
<dbReference type="InterPro" id="IPR035418">
    <property type="entry name" value="AraC-bd_2"/>
</dbReference>
<dbReference type="InterPro" id="IPR009057">
    <property type="entry name" value="Homeodomain-like_sf"/>
</dbReference>
<dbReference type="PANTHER" id="PTHR47893:SF1">
    <property type="entry name" value="REGULATORY PROTEIN PCHR"/>
    <property type="match status" value="1"/>
</dbReference>
<accession>A0A8X8KGB9</accession>
<dbReference type="GO" id="GO:0003700">
    <property type="term" value="F:DNA-binding transcription factor activity"/>
    <property type="evidence" value="ECO:0007669"/>
    <property type="project" value="InterPro"/>
</dbReference>
<evidence type="ECO:0000313" key="5">
    <source>
        <dbReference type="Proteomes" id="UP000887320"/>
    </source>
</evidence>
<dbReference type="RefSeq" id="WP_234622905.1">
    <property type="nucleotide sequence ID" value="NZ_JAHWXT010000001.1"/>
</dbReference>
<evidence type="ECO:0000256" key="2">
    <source>
        <dbReference type="ARBA" id="ARBA00023163"/>
    </source>
</evidence>
<gene>
    <name evidence="4" type="ORF">KW868_05415</name>
</gene>